<dbReference type="SMART" id="SM00355">
    <property type="entry name" value="ZnF_C2H2"/>
    <property type="match status" value="2"/>
</dbReference>
<evidence type="ECO:0000313" key="8">
    <source>
        <dbReference type="Proteomes" id="UP001623330"/>
    </source>
</evidence>
<gene>
    <name evidence="7" type="ORF">RNJ44_03827</name>
</gene>
<dbReference type="SUPFAM" id="SSF57667">
    <property type="entry name" value="beta-beta-alpha zinc fingers"/>
    <property type="match status" value="1"/>
</dbReference>
<dbReference type="PANTHER" id="PTHR14003:SF19">
    <property type="entry name" value="YY2 TRANSCRIPTION FACTOR"/>
    <property type="match status" value="1"/>
</dbReference>
<name>A0ABR4NY93_9SACH</name>
<feature type="domain" description="C2H2-type" evidence="6">
    <location>
        <begin position="444"/>
        <end position="468"/>
    </location>
</feature>
<evidence type="ECO:0000256" key="5">
    <source>
        <dbReference type="PROSITE-ProRule" id="PRU00042"/>
    </source>
</evidence>
<evidence type="ECO:0000256" key="1">
    <source>
        <dbReference type="ARBA" id="ARBA00022723"/>
    </source>
</evidence>
<comment type="caution">
    <text evidence="7">The sequence shown here is derived from an EMBL/GenBank/DDBJ whole genome shotgun (WGS) entry which is preliminary data.</text>
</comment>
<evidence type="ECO:0000259" key="6">
    <source>
        <dbReference type="PROSITE" id="PS50157"/>
    </source>
</evidence>
<evidence type="ECO:0000313" key="7">
    <source>
        <dbReference type="EMBL" id="KAL3233787.1"/>
    </source>
</evidence>
<proteinExistence type="predicted"/>
<dbReference type="InterPro" id="IPR036236">
    <property type="entry name" value="Znf_C2H2_sf"/>
</dbReference>
<dbReference type="InterPro" id="IPR013087">
    <property type="entry name" value="Znf_C2H2_type"/>
</dbReference>
<dbReference type="Gene3D" id="3.30.160.60">
    <property type="entry name" value="Classic Zinc Finger"/>
    <property type="match status" value="2"/>
</dbReference>
<dbReference type="PROSITE" id="PS50157">
    <property type="entry name" value="ZINC_FINGER_C2H2_2"/>
    <property type="match status" value="2"/>
</dbReference>
<keyword evidence="8" id="KW-1185">Reference proteome</keyword>
<evidence type="ECO:0000256" key="3">
    <source>
        <dbReference type="ARBA" id="ARBA00022771"/>
    </source>
</evidence>
<reference evidence="7 8" key="1">
    <citation type="submission" date="2024-05" db="EMBL/GenBank/DDBJ databases">
        <title>Long read based assembly of the Candida bracarensis genome reveals expanded adhesin content.</title>
        <authorList>
            <person name="Marcet-Houben M."/>
            <person name="Ksiezopolska E."/>
            <person name="Gabaldon T."/>
        </authorList>
    </citation>
    <scope>NUCLEOTIDE SEQUENCE [LARGE SCALE GENOMIC DNA]</scope>
    <source>
        <strain evidence="7 8">CBM6</strain>
    </source>
</reference>
<organism evidence="7 8">
    <name type="scientific">Nakaseomyces bracarensis</name>
    <dbReference type="NCBI Taxonomy" id="273131"/>
    <lineage>
        <taxon>Eukaryota</taxon>
        <taxon>Fungi</taxon>
        <taxon>Dikarya</taxon>
        <taxon>Ascomycota</taxon>
        <taxon>Saccharomycotina</taxon>
        <taxon>Saccharomycetes</taxon>
        <taxon>Saccharomycetales</taxon>
        <taxon>Saccharomycetaceae</taxon>
        <taxon>Nakaseomyces</taxon>
    </lineage>
</organism>
<feature type="domain" description="C2H2-type" evidence="6">
    <location>
        <begin position="416"/>
        <end position="443"/>
    </location>
</feature>
<dbReference type="Proteomes" id="UP001623330">
    <property type="component" value="Unassembled WGS sequence"/>
</dbReference>
<dbReference type="Pfam" id="PF00096">
    <property type="entry name" value="zf-C2H2"/>
    <property type="match status" value="1"/>
</dbReference>
<keyword evidence="2" id="KW-0677">Repeat</keyword>
<sequence length="477" mass="53767">MLHSFTRTTDITPPLTNLTQPFPIYVNKTASPVTASDNIETFHQSPLSSQGSAMTQSTTSLSMYTYQTIPQYCPYTNSYLQRRCSIPSYIPKITGRSQYNILLPSLKTTSALESTLIHKLNRKSLDYMSRNVPIGKIQILRSSDEGSFQESRNYTGMVNYDMTGYGGGYQEPCMVEEMQVNQQPVNGIVLLNSQCGCTRTSIPSLIHREDFTNSVNLDVDPRNSYIECSRASSVSSILSDKSNVLQLNLRSDATNSLTAEEEYTKQNISLESDKSTNSLKNSSSETVSLIEAQLTLNSSIKKDDLDNNFRSLINRDDNLTENDVNKFDVEVINKVATISEETLAVMISSSTKESNLSLVLPSTVHAVVTPTTILADSKRIAKTKKRRYLKKNGKSIKHSIMAICNDDDDIESRRRYICKVCSKGFTTSGHLARHNRIHTGEKRHVCPFEGCNQRFNRHDNCLQHYRTHLRRLRDYSV</sequence>
<dbReference type="PROSITE" id="PS00028">
    <property type="entry name" value="ZINC_FINGER_C2H2_1"/>
    <property type="match status" value="2"/>
</dbReference>
<dbReference type="EMBL" id="JBEVYD010000004">
    <property type="protein sequence ID" value="KAL3233787.1"/>
    <property type="molecule type" value="Genomic_DNA"/>
</dbReference>
<accession>A0ABR4NY93</accession>
<evidence type="ECO:0000256" key="4">
    <source>
        <dbReference type="ARBA" id="ARBA00022833"/>
    </source>
</evidence>
<evidence type="ECO:0000256" key="2">
    <source>
        <dbReference type="ARBA" id="ARBA00022737"/>
    </source>
</evidence>
<keyword evidence="3 5" id="KW-0863">Zinc-finger</keyword>
<dbReference type="PANTHER" id="PTHR14003">
    <property type="entry name" value="TRANSCRIPTIONAL REPRESSOR PROTEIN YY"/>
    <property type="match status" value="1"/>
</dbReference>
<keyword evidence="1" id="KW-0479">Metal-binding</keyword>
<keyword evidence="4" id="KW-0862">Zinc</keyword>
<protein>
    <submittedName>
        <fullName evidence="7">Transcriptional regulator NRG1</fullName>
    </submittedName>
</protein>